<evidence type="ECO:0000313" key="13">
    <source>
        <dbReference type="Proteomes" id="UP000492821"/>
    </source>
</evidence>
<proteinExistence type="predicted"/>
<name>A0A7E4V142_PANRE</name>
<feature type="region of interest" description="Disordered" evidence="10">
    <location>
        <begin position="671"/>
        <end position="758"/>
    </location>
</feature>
<evidence type="ECO:0000256" key="2">
    <source>
        <dbReference type="ARBA" id="ARBA00022679"/>
    </source>
</evidence>
<organism evidence="13 14">
    <name type="scientific">Panagrellus redivivus</name>
    <name type="common">Microworm</name>
    <dbReference type="NCBI Taxonomy" id="6233"/>
    <lineage>
        <taxon>Eukaryota</taxon>
        <taxon>Metazoa</taxon>
        <taxon>Ecdysozoa</taxon>
        <taxon>Nematoda</taxon>
        <taxon>Chromadorea</taxon>
        <taxon>Rhabditida</taxon>
        <taxon>Tylenchina</taxon>
        <taxon>Panagrolaimomorpha</taxon>
        <taxon>Panagrolaimoidea</taxon>
        <taxon>Panagrolaimidae</taxon>
        <taxon>Panagrellus</taxon>
    </lineage>
</organism>
<dbReference type="Pfam" id="PF07714">
    <property type="entry name" value="PK_Tyr_Ser-Thr"/>
    <property type="match status" value="1"/>
</dbReference>
<dbReference type="EC" id="2.7.10.2" evidence="1"/>
<keyword evidence="4" id="KW-0418">Kinase</keyword>
<keyword evidence="6" id="KW-0829">Tyrosine-protein kinase</keyword>
<feature type="binding site" evidence="9">
    <location>
        <position position="287"/>
    </location>
    <ligand>
        <name>ATP</name>
        <dbReference type="ChEBI" id="CHEBI:30616"/>
    </ligand>
</feature>
<protein>
    <recommendedName>
        <fullName evidence="1">non-specific protein-tyrosine kinase</fullName>
        <ecNumber evidence="1">2.7.10.2</ecNumber>
    </recommendedName>
</protein>
<evidence type="ECO:0000259" key="12">
    <source>
        <dbReference type="PROSITE" id="PS50011"/>
    </source>
</evidence>
<dbReference type="AlphaFoldDB" id="A0A7E4V142"/>
<dbReference type="PROSITE" id="PS00107">
    <property type="entry name" value="PROTEIN_KINASE_ATP"/>
    <property type="match status" value="1"/>
</dbReference>
<feature type="compositionally biased region" description="Low complexity" evidence="10">
    <location>
        <begin position="678"/>
        <end position="697"/>
    </location>
</feature>
<dbReference type="Gene3D" id="1.10.510.10">
    <property type="entry name" value="Transferase(Phosphotransferase) domain 1"/>
    <property type="match status" value="1"/>
</dbReference>
<reference evidence="14" key="2">
    <citation type="submission" date="2020-10" db="UniProtKB">
        <authorList>
            <consortium name="WormBaseParasite"/>
        </authorList>
    </citation>
    <scope>IDENTIFICATION</scope>
</reference>
<feature type="domain" description="Protein kinase" evidence="12">
    <location>
        <begin position="256"/>
        <end position="532"/>
    </location>
</feature>
<evidence type="ECO:0000256" key="5">
    <source>
        <dbReference type="ARBA" id="ARBA00022840"/>
    </source>
</evidence>
<dbReference type="InterPro" id="IPR000980">
    <property type="entry name" value="SH2"/>
</dbReference>
<dbReference type="PROSITE" id="PS50011">
    <property type="entry name" value="PROTEIN_KINASE_DOM"/>
    <property type="match status" value="1"/>
</dbReference>
<dbReference type="SUPFAM" id="SSF55550">
    <property type="entry name" value="SH2 domain"/>
    <property type="match status" value="1"/>
</dbReference>
<dbReference type="InterPro" id="IPR000719">
    <property type="entry name" value="Prot_kinase_dom"/>
</dbReference>
<dbReference type="InterPro" id="IPR008266">
    <property type="entry name" value="Tyr_kinase_AS"/>
</dbReference>
<feature type="domain" description="SH2" evidence="11">
    <location>
        <begin position="134"/>
        <end position="241"/>
    </location>
</feature>
<keyword evidence="8" id="KW-0727">SH2 domain</keyword>
<evidence type="ECO:0000256" key="10">
    <source>
        <dbReference type="SAM" id="MobiDB-lite"/>
    </source>
</evidence>
<dbReference type="WBParaSite" id="Pan_g14949.t1">
    <property type="protein sequence ID" value="Pan_g14949.t1"/>
    <property type="gene ID" value="Pan_g14949"/>
</dbReference>
<dbReference type="InterPro" id="IPR020635">
    <property type="entry name" value="Tyr_kinase_cat_dom"/>
</dbReference>
<evidence type="ECO:0000256" key="9">
    <source>
        <dbReference type="PROSITE-ProRule" id="PRU10141"/>
    </source>
</evidence>
<dbReference type="InterPro" id="IPR001245">
    <property type="entry name" value="Ser-Thr/Tyr_kinase_cat_dom"/>
</dbReference>
<feature type="compositionally biased region" description="Polar residues" evidence="10">
    <location>
        <begin position="698"/>
        <end position="710"/>
    </location>
</feature>
<dbReference type="SUPFAM" id="SSF56112">
    <property type="entry name" value="Protein kinase-like (PK-like)"/>
    <property type="match status" value="1"/>
</dbReference>
<dbReference type="SMART" id="SM00219">
    <property type="entry name" value="TyrKc"/>
    <property type="match status" value="1"/>
</dbReference>
<feature type="compositionally biased region" description="Basic and acidic residues" evidence="10">
    <location>
        <begin position="616"/>
        <end position="635"/>
    </location>
</feature>
<keyword evidence="5 9" id="KW-0067">ATP-binding</keyword>
<feature type="region of interest" description="Disordered" evidence="10">
    <location>
        <begin position="616"/>
        <end position="644"/>
    </location>
</feature>
<dbReference type="PANTHER" id="PTHR24418">
    <property type="entry name" value="TYROSINE-PROTEIN KINASE"/>
    <property type="match status" value="1"/>
</dbReference>
<evidence type="ECO:0000256" key="4">
    <source>
        <dbReference type="ARBA" id="ARBA00022777"/>
    </source>
</evidence>
<evidence type="ECO:0000256" key="1">
    <source>
        <dbReference type="ARBA" id="ARBA00011903"/>
    </source>
</evidence>
<evidence type="ECO:0000256" key="6">
    <source>
        <dbReference type="ARBA" id="ARBA00023137"/>
    </source>
</evidence>
<dbReference type="InterPro" id="IPR050198">
    <property type="entry name" value="Non-receptor_tyrosine_kinases"/>
</dbReference>
<dbReference type="PROSITE" id="PS50001">
    <property type="entry name" value="SH2"/>
    <property type="match status" value="1"/>
</dbReference>
<dbReference type="GO" id="GO:0005524">
    <property type="term" value="F:ATP binding"/>
    <property type="evidence" value="ECO:0007669"/>
    <property type="project" value="UniProtKB-UniRule"/>
</dbReference>
<dbReference type="InterPro" id="IPR017441">
    <property type="entry name" value="Protein_kinase_ATP_BS"/>
</dbReference>
<dbReference type="Proteomes" id="UP000492821">
    <property type="component" value="Unassembled WGS sequence"/>
</dbReference>
<sequence length="758" mass="86342">MNADSRVSDISNVENKAVVKAIQGDALFAGGTLFHWILKRNDAEMAKALLEAMEKHGQNGTTAGPPEKCKCDRCWLDTEVLSRGNADFLTDDSEDDKWPKEDTELYEEEDDGRNYLYRLFMPNAPLDKVEEWPFYFGMLSRTTLQTFLPDTGNWCLRRFPSDSTGYSPYAITLRMPSNELMNIVIRQVDDEKTKRHKVYLHRCERFFTAESLGKLIHYILTTTRRLAIGPEPFQIKLTKPAIAPRYFISADWINIPKNPIELGAGNFGKVLLGRALIEGVPQNVAIKLGNVEPYAKSAEYHRVDESLKMRFREERCRVLFEAMVQYSMRHPNVAEGFGIDINSRPFRSVIELCPGGSLLSFLQVHGHELSVMERFHFMLDCARGLKYIHERNLVHRDIAARNCLIGADGLIKIADFGLTLQLGMSSADFNDPEMAIPWLAPECLTYVKLFTLKSDVYAFGMLIFEIWHDGQAPWSHVEDADEVLVLVKSGFKHPMAPTCPAEMVRLFRHCCNRWPSYRPVMGTCVRFIRTIFRKRAIHSTKTQLLPAATKRGVANLYGVKLEPKLAEMLNEEDYFLDEESPPLQCYDYEDMGSDGEHFEEYRSAVEECDALRARKKDWPDRRTKPQQTKSRDNAPRKRHKLNFENVSAETMQFLDLKKRFTANRRFGVAEWNSGRQNTPTLGSSTTRTTTSGTTGSSKQSNRPNSIVQNPNPSPRRKAGASSLRKATNSGMQTLKAKLIPTQPPQSPKSNRAKHIPPK</sequence>
<dbReference type="InterPro" id="IPR036860">
    <property type="entry name" value="SH2_dom_sf"/>
</dbReference>
<evidence type="ECO:0000256" key="7">
    <source>
        <dbReference type="ARBA" id="ARBA00051245"/>
    </source>
</evidence>
<keyword evidence="2" id="KW-0808">Transferase</keyword>
<dbReference type="PRINTS" id="PR00109">
    <property type="entry name" value="TYRKINASE"/>
</dbReference>
<dbReference type="PROSITE" id="PS00109">
    <property type="entry name" value="PROTEIN_KINASE_TYR"/>
    <property type="match status" value="1"/>
</dbReference>
<evidence type="ECO:0000256" key="3">
    <source>
        <dbReference type="ARBA" id="ARBA00022741"/>
    </source>
</evidence>
<evidence type="ECO:0000313" key="14">
    <source>
        <dbReference type="WBParaSite" id="Pan_g14949.t1"/>
    </source>
</evidence>
<dbReference type="InterPro" id="IPR011009">
    <property type="entry name" value="Kinase-like_dom_sf"/>
</dbReference>
<evidence type="ECO:0000256" key="8">
    <source>
        <dbReference type="PROSITE-ProRule" id="PRU00191"/>
    </source>
</evidence>
<keyword evidence="3 9" id="KW-0547">Nucleotide-binding</keyword>
<accession>A0A7E4V142</accession>
<reference evidence="13" key="1">
    <citation type="journal article" date="2013" name="Genetics">
        <title>The draft genome and transcriptome of Panagrellus redivivus are shaped by the harsh demands of a free-living lifestyle.</title>
        <authorList>
            <person name="Srinivasan J."/>
            <person name="Dillman A.R."/>
            <person name="Macchietto M.G."/>
            <person name="Heikkinen L."/>
            <person name="Lakso M."/>
            <person name="Fracchia K.M."/>
            <person name="Antoshechkin I."/>
            <person name="Mortazavi A."/>
            <person name="Wong G."/>
            <person name="Sternberg P.W."/>
        </authorList>
    </citation>
    <scope>NUCLEOTIDE SEQUENCE [LARGE SCALE GENOMIC DNA]</scope>
    <source>
        <strain evidence="13">MT8872</strain>
    </source>
</reference>
<keyword evidence="13" id="KW-1185">Reference proteome</keyword>
<evidence type="ECO:0000259" key="11">
    <source>
        <dbReference type="PROSITE" id="PS50001"/>
    </source>
</evidence>
<comment type="catalytic activity">
    <reaction evidence="7">
        <text>L-tyrosyl-[protein] + ATP = O-phospho-L-tyrosyl-[protein] + ADP + H(+)</text>
        <dbReference type="Rhea" id="RHEA:10596"/>
        <dbReference type="Rhea" id="RHEA-COMP:10136"/>
        <dbReference type="Rhea" id="RHEA-COMP:20101"/>
        <dbReference type="ChEBI" id="CHEBI:15378"/>
        <dbReference type="ChEBI" id="CHEBI:30616"/>
        <dbReference type="ChEBI" id="CHEBI:46858"/>
        <dbReference type="ChEBI" id="CHEBI:61978"/>
        <dbReference type="ChEBI" id="CHEBI:456216"/>
        <dbReference type="EC" id="2.7.10.2"/>
    </reaction>
</comment>
<dbReference type="GO" id="GO:0004715">
    <property type="term" value="F:non-membrane spanning protein tyrosine kinase activity"/>
    <property type="evidence" value="ECO:0007669"/>
    <property type="project" value="UniProtKB-EC"/>
</dbReference>